<organism evidence="11 12">
    <name type="scientific">Chthonomonas calidirosea (strain DSM 23976 / ICMP 18418 / T49)</name>
    <dbReference type="NCBI Taxonomy" id="1303518"/>
    <lineage>
        <taxon>Bacteria</taxon>
        <taxon>Bacillati</taxon>
        <taxon>Armatimonadota</taxon>
        <taxon>Chthonomonadia</taxon>
        <taxon>Chthonomonadales</taxon>
        <taxon>Chthonomonadaceae</taxon>
        <taxon>Chthonomonas</taxon>
    </lineage>
</organism>
<evidence type="ECO:0000256" key="8">
    <source>
        <dbReference type="ARBA" id="ARBA00049047"/>
    </source>
</evidence>
<dbReference type="STRING" id="454171.CP488_01427"/>
<comment type="function">
    <text evidence="1 9">The alpha subunit is responsible for the aldol cleavage of indoleglycerol phosphate to indole and glyceraldehyde 3-phosphate.</text>
</comment>
<comment type="pathway">
    <text evidence="2 9">Amino-acid biosynthesis; L-tryptophan biosynthesis; L-tryptophan from chorismate: step 5/5.</text>
</comment>
<evidence type="ECO:0000256" key="6">
    <source>
        <dbReference type="ARBA" id="ARBA00023141"/>
    </source>
</evidence>
<dbReference type="HAMAP" id="MF_00131">
    <property type="entry name" value="Trp_synth_alpha"/>
    <property type="match status" value="1"/>
</dbReference>
<dbReference type="PATRIC" id="fig|1303518.3.peg.2766"/>
<dbReference type="RefSeq" id="WP_016483963.1">
    <property type="nucleotide sequence ID" value="NC_021487.1"/>
</dbReference>
<keyword evidence="4 9" id="KW-0028">Amino-acid biosynthesis</keyword>
<evidence type="ECO:0000256" key="5">
    <source>
        <dbReference type="ARBA" id="ARBA00022822"/>
    </source>
</evidence>
<dbReference type="UniPathway" id="UPA00035">
    <property type="reaction ID" value="UER00044"/>
</dbReference>
<evidence type="ECO:0000256" key="10">
    <source>
        <dbReference type="RuleBase" id="RU003662"/>
    </source>
</evidence>
<evidence type="ECO:0000256" key="4">
    <source>
        <dbReference type="ARBA" id="ARBA00022605"/>
    </source>
</evidence>
<dbReference type="FunFam" id="3.20.20.70:FF:000037">
    <property type="entry name" value="Tryptophan synthase alpha chain"/>
    <property type="match status" value="1"/>
</dbReference>
<keyword evidence="6 9" id="KW-0057">Aromatic amino acid biosynthesis</keyword>
<evidence type="ECO:0000256" key="2">
    <source>
        <dbReference type="ARBA" id="ARBA00004733"/>
    </source>
</evidence>
<dbReference type="FunCoup" id="S0EY38">
    <property type="interactions" value="334"/>
</dbReference>
<evidence type="ECO:0000256" key="7">
    <source>
        <dbReference type="ARBA" id="ARBA00023239"/>
    </source>
</evidence>
<name>S0EY38_CHTCT</name>
<dbReference type="eggNOG" id="COG0159">
    <property type="taxonomic scope" value="Bacteria"/>
</dbReference>
<protein>
    <recommendedName>
        <fullName evidence="9">Tryptophan synthase alpha chain</fullName>
        <ecNumber evidence="9">4.2.1.20</ecNumber>
    </recommendedName>
</protein>
<dbReference type="InterPro" id="IPR002028">
    <property type="entry name" value="Trp_synthase_suA"/>
</dbReference>
<dbReference type="InParanoid" id="S0EY38"/>
<sequence>MSRIVQRFADLQARNEKALVGFITLGDPTPEQTVPLVVTLAEAGVDVVELGIPFSDPLADGPSIQASSQRALQNGITVAKSLDILHQIRIKCPHLPLIVMTYYNPILRYGLARYAADAKQAGVDGHIVTDLIPEEAELWKRLSNEHQLDTIFLLAPTSTEARIQSAAQLCSGFVYCVSRTGVTGARRDVPQELTEVVARIRHHTNLPICVGFGVSQPEHVRAICSFADGVVVGSALVDLIYAHRNSPELLSEVYRFAHTLKTATRSG</sequence>
<dbReference type="Proteomes" id="UP000014227">
    <property type="component" value="Chromosome I"/>
</dbReference>
<dbReference type="Gene3D" id="3.20.20.70">
    <property type="entry name" value="Aldolase class I"/>
    <property type="match status" value="1"/>
</dbReference>
<comment type="similarity">
    <text evidence="9 10">Belongs to the TrpA family.</text>
</comment>
<gene>
    <name evidence="9" type="primary">trpA</name>
    <name evidence="11" type="ORF">CCALI_02664</name>
</gene>
<evidence type="ECO:0000256" key="1">
    <source>
        <dbReference type="ARBA" id="ARBA00003365"/>
    </source>
</evidence>
<dbReference type="NCBIfam" id="TIGR00262">
    <property type="entry name" value="trpA"/>
    <property type="match status" value="1"/>
</dbReference>
<evidence type="ECO:0000256" key="9">
    <source>
        <dbReference type="HAMAP-Rule" id="MF_00131"/>
    </source>
</evidence>
<dbReference type="EC" id="4.2.1.20" evidence="9"/>
<dbReference type="HOGENOM" id="CLU_016734_0_0_0"/>
<feature type="active site" description="Proton acceptor" evidence="9">
    <location>
        <position position="60"/>
    </location>
</feature>
<keyword evidence="12" id="KW-1185">Reference proteome</keyword>
<accession>S0EY38</accession>
<evidence type="ECO:0000256" key="3">
    <source>
        <dbReference type="ARBA" id="ARBA00011270"/>
    </source>
</evidence>
<dbReference type="GO" id="GO:0005829">
    <property type="term" value="C:cytosol"/>
    <property type="evidence" value="ECO:0007669"/>
    <property type="project" value="TreeGrafter"/>
</dbReference>
<dbReference type="OrthoDB" id="9804578at2"/>
<dbReference type="CDD" id="cd04724">
    <property type="entry name" value="Tryptophan_synthase_alpha"/>
    <property type="match status" value="1"/>
</dbReference>
<dbReference type="KEGG" id="ccz:CCALI_02664"/>
<dbReference type="GO" id="GO:0004834">
    <property type="term" value="F:tryptophan synthase activity"/>
    <property type="evidence" value="ECO:0007669"/>
    <property type="project" value="UniProtKB-UniRule"/>
</dbReference>
<dbReference type="InterPro" id="IPR013785">
    <property type="entry name" value="Aldolase_TIM"/>
</dbReference>
<comment type="subunit">
    <text evidence="3 9">Tetramer of two alpha and two beta chains.</text>
</comment>
<dbReference type="PANTHER" id="PTHR43406:SF1">
    <property type="entry name" value="TRYPTOPHAN SYNTHASE ALPHA CHAIN, CHLOROPLASTIC"/>
    <property type="match status" value="1"/>
</dbReference>
<evidence type="ECO:0000313" key="11">
    <source>
        <dbReference type="EMBL" id="CCW36454.1"/>
    </source>
</evidence>
<dbReference type="EMBL" id="HF951689">
    <property type="protein sequence ID" value="CCW36454.1"/>
    <property type="molecule type" value="Genomic_DNA"/>
</dbReference>
<keyword evidence="5 9" id="KW-0822">Tryptophan biosynthesis</keyword>
<dbReference type="InterPro" id="IPR018204">
    <property type="entry name" value="Trp_synthase_alpha_AS"/>
</dbReference>
<reference evidence="12" key="1">
    <citation type="submission" date="2013-03" db="EMBL/GenBank/DDBJ databases">
        <title>Genome sequence of Chthonomonas calidirosea, the first sequenced genome from the Armatimonadetes phylum (formally candidate division OP10).</title>
        <authorList>
            <person name="Lee K.C.Y."/>
            <person name="Morgan X.C."/>
            <person name="Dunfield P.F."/>
            <person name="Tamas I."/>
            <person name="Houghton K.M."/>
            <person name="Vyssotski M."/>
            <person name="Ryan J.L.J."/>
            <person name="Lagutin K."/>
            <person name="McDonald I.R."/>
            <person name="Stott M.B."/>
        </authorList>
    </citation>
    <scope>NUCLEOTIDE SEQUENCE [LARGE SCALE GENOMIC DNA]</scope>
    <source>
        <strain evidence="12">DSM 23976 / ICMP 18418 / T49</strain>
    </source>
</reference>
<dbReference type="PANTHER" id="PTHR43406">
    <property type="entry name" value="TRYPTOPHAN SYNTHASE, ALPHA CHAIN"/>
    <property type="match status" value="1"/>
</dbReference>
<dbReference type="Pfam" id="PF00290">
    <property type="entry name" value="Trp_syntA"/>
    <property type="match status" value="1"/>
</dbReference>
<evidence type="ECO:0000313" key="12">
    <source>
        <dbReference type="Proteomes" id="UP000014227"/>
    </source>
</evidence>
<dbReference type="AlphaFoldDB" id="S0EY38"/>
<dbReference type="InterPro" id="IPR011060">
    <property type="entry name" value="RibuloseP-bd_barrel"/>
</dbReference>
<keyword evidence="7 9" id="KW-0456">Lyase</keyword>
<dbReference type="SUPFAM" id="SSF51366">
    <property type="entry name" value="Ribulose-phoshate binding barrel"/>
    <property type="match status" value="1"/>
</dbReference>
<proteinExistence type="inferred from homology"/>
<feature type="active site" description="Proton acceptor" evidence="9">
    <location>
        <position position="49"/>
    </location>
</feature>
<comment type="catalytic activity">
    <reaction evidence="8 9">
        <text>(1S,2R)-1-C-(indol-3-yl)glycerol 3-phosphate + L-serine = D-glyceraldehyde 3-phosphate + L-tryptophan + H2O</text>
        <dbReference type="Rhea" id="RHEA:10532"/>
        <dbReference type="ChEBI" id="CHEBI:15377"/>
        <dbReference type="ChEBI" id="CHEBI:33384"/>
        <dbReference type="ChEBI" id="CHEBI:57912"/>
        <dbReference type="ChEBI" id="CHEBI:58866"/>
        <dbReference type="ChEBI" id="CHEBI:59776"/>
        <dbReference type="EC" id="4.2.1.20"/>
    </reaction>
</comment>
<dbReference type="PROSITE" id="PS00167">
    <property type="entry name" value="TRP_SYNTHASE_ALPHA"/>
    <property type="match status" value="1"/>
</dbReference>